<dbReference type="InterPro" id="IPR029028">
    <property type="entry name" value="Alpha/beta_knot_MTases"/>
</dbReference>
<evidence type="ECO:0000256" key="3">
    <source>
        <dbReference type="ARBA" id="ARBA00022679"/>
    </source>
</evidence>
<dbReference type="Gene3D" id="3.40.1280.10">
    <property type="match status" value="1"/>
</dbReference>
<accession>A0ABD5VJV6</accession>
<dbReference type="AlphaFoldDB" id="A0ABD5VJV6"/>
<dbReference type="GO" id="GO:0030488">
    <property type="term" value="P:tRNA methylation"/>
    <property type="evidence" value="ECO:0007669"/>
    <property type="project" value="UniProtKB-UniRule"/>
</dbReference>
<name>A0ABD5VJV6_9EURY</name>
<dbReference type="PANTHER" id="PTHR40703:SF1">
    <property type="entry name" value="TRNA (PSEUDOURIDINE(54)-N(1))-METHYLTRANSFERASE"/>
    <property type="match status" value="1"/>
</dbReference>
<comment type="catalytic activity">
    <reaction evidence="6">
        <text>pseudouridine(54) in tRNA + S-adenosyl-L-methionine = N(1)-methylpseudouridine(54) in tRNA + S-adenosyl-L-homocysteine + H(+)</text>
        <dbReference type="Rhea" id="RHEA:55292"/>
        <dbReference type="Rhea" id="RHEA-COMP:14140"/>
        <dbReference type="Rhea" id="RHEA-COMP:14141"/>
        <dbReference type="ChEBI" id="CHEBI:15378"/>
        <dbReference type="ChEBI" id="CHEBI:57856"/>
        <dbReference type="ChEBI" id="CHEBI:59789"/>
        <dbReference type="ChEBI" id="CHEBI:65314"/>
        <dbReference type="ChEBI" id="CHEBI:74890"/>
        <dbReference type="EC" id="2.1.1.257"/>
    </reaction>
</comment>
<keyword evidence="5 6" id="KW-0819">tRNA processing</keyword>
<dbReference type="GO" id="GO:0008757">
    <property type="term" value="F:S-adenosylmethionine-dependent methyltransferase activity"/>
    <property type="evidence" value="ECO:0007669"/>
    <property type="project" value="UniProtKB-UniRule"/>
</dbReference>
<dbReference type="RefSeq" id="WP_336350933.1">
    <property type="nucleotide sequence ID" value="NZ_JAZAQL010000002.1"/>
</dbReference>
<reference evidence="7 8" key="1">
    <citation type="journal article" date="2019" name="Int. J. Syst. Evol. Microbiol.">
        <title>The Global Catalogue of Microorganisms (GCM) 10K type strain sequencing project: providing services to taxonomists for standard genome sequencing and annotation.</title>
        <authorList>
            <consortium name="The Broad Institute Genomics Platform"/>
            <consortium name="The Broad Institute Genome Sequencing Center for Infectious Disease"/>
            <person name="Wu L."/>
            <person name="Ma J."/>
        </authorList>
    </citation>
    <scope>NUCLEOTIDE SEQUENCE [LARGE SCALE GENOMIC DNA]</scope>
    <source>
        <strain evidence="7 8">GX26</strain>
    </source>
</reference>
<feature type="binding site" evidence="6">
    <location>
        <position position="128"/>
    </location>
    <ligand>
        <name>S-adenosyl-L-methionine</name>
        <dbReference type="ChEBI" id="CHEBI:59789"/>
    </ligand>
</feature>
<dbReference type="GO" id="GO:0005737">
    <property type="term" value="C:cytoplasm"/>
    <property type="evidence" value="ECO:0007669"/>
    <property type="project" value="UniProtKB-SubCell"/>
</dbReference>
<proteinExistence type="inferred from homology"/>
<protein>
    <recommendedName>
        <fullName evidence="6">tRNA (pseudouridine(54)-N(1))-methyltransferase</fullName>
        <ecNumber evidence="6">2.1.1.257</ecNumber>
    </recommendedName>
</protein>
<comment type="function">
    <text evidence="6">Specifically catalyzes the N1-methylation of pseudouridine at position 54 (Psi54) in tRNAs.</text>
</comment>
<evidence type="ECO:0000313" key="8">
    <source>
        <dbReference type="Proteomes" id="UP001596395"/>
    </source>
</evidence>
<dbReference type="GO" id="GO:0008175">
    <property type="term" value="F:tRNA methyltransferase activity"/>
    <property type="evidence" value="ECO:0007669"/>
    <property type="project" value="UniProtKB-UniRule"/>
</dbReference>
<gene>
    <name evidence="6 7" type="primary">trmY</name>
    <name evidence="7" type="ORF">ACFQGB_14045</name>
</gene>
<dbReference type="EMBL" id="JBHSXN010000002">
    <property type="protein sequence ID" value="MFC6953988.1"/>
    <property type="molecule type" value="Genomic_DNA"/>
</dbReference>
<sequence>MRQFVVVAHDAPTDPDFSLDALGSDAGRMDLLARCLNAGLLASHGIREDARVHLVLDDAYTVSVDGATVRNLHPDERSIAALVRNALESREDAIGHQPATPSPGIEVYRMGLEATLDRLARDGTVVALHEDGDPANEREPPAHPVFVLSDHRDFTDAEAATLDDAADVRLRLGPTVLHADHSITVAHHYCDTDGYREF</sequence>
<dbReference type="Pfam" id="PF04013">
    <property type="entry name" value="Methyltrn_RNA_2"/>
    <property type="match status" value="1"/>
</dbReference>
<dbReference type="PANTHER" id="PTHR40703">
    <property type="entry name" value="TRNA (PSEUDOURIDINE(54)-N(1))-METHYLTRANSFERASE"/>
    <property type="match status" value="1"/>
</dbReference>
<evidence type="ECO:0000313" key="7">
    <source>
        <dbReference type="EMBL" id="MFC6953988.1"/>
    </source>
</evidence>
<keyword evidence="8" id="KW-1185">Reference proteome</keyword>
<keyword evidence="3 6" id="KW-0808">Transferase</keyword>
<dbReference type="Proteomes" id="UP001596395">
    <property type="component" value="Unassembled WGS sequence"/>
</dbReference>
<comment type="subcellular location">
    <subcellularLocation>
        <location evidence="6">Cytoplasm</location>
    </subcellularLocation>
</comment>
<dbReference type="EC" id="2.1.1.257" evidence="6"/>
<comment type="subunit">
    <text evidence="6">Homodimer.</text>
</comment>
<keyword evidence="4 6" id="KW-0949">S-adenosyl-L-methionine</keyword>
<keyword evidence="2 6" id="KW-0489">Methyltransferase</keyword>
<evidence type="ECO:0000256" key="2">
    <source>
        <dbReference type="ARBA" id="ARBA00022603"/>
    </source>
</evidence>
<dbReference type="HAMAP" id="MF_00587">
    <property type="entry name" value="tRNA_methyltr_TrmY"/>
    <property type="match status" value="1"/>
</dbReference>
<evidence type="ECO:0000256" key="1">
    <source>
        <dbReference type="ARBA" id="ARBA00022490"/>
    </source>
</evidence>
<keyword evidence="1 6" id="KW-0963">Cytoplasm</keyword>
<dbReference type="NCBIfam" id="NF002560">
    <property type="entry name" value="PRK02135.1"/>
    <property type="match status" value="1"/>
</dbReference>
<dbReference type="SUPFAM" id="SSF75217">
    <property type="entry name" value="alpha/beta knot"/>
    <property type="match status" value="1"/>
</dbReference>
<dbReference type="InterPro" id="IPR029026">
    <property type="entry name" value="tRNA_m1G_MTases_N"/>
</dbReference>
<organism evidence="7 8">
    <name type="scientific">Halorubellus litoreus</name>
    <dbReference type="NCBI Taxonomy" id="755308"/>
    <lineage>
        <taxon>Archaea</taxon>
        <taxon>Methanobacteriati</taxon>
        <taxon>Methanobacteriota</taxon>
        <taxon>Stenosarchaea group</taxon>
        <taxon>Halobacteria</taxon>
        <taxon>Halobacteriales</taxon>
        <taxon>Halorubellaceae</taxon>
        <taxon>Halorubellus</taxon>
    </lineage>
</organism>
<evidence type="ECO:0000256" key="5">
    <source>
        <dbReference type="ARBA" id="ARBA00022694"/>
    </source>
</evidence>
<comment type="caution">
    <text evidence="6">Lacks conserved residue(s) required for the propagation of feature annotation.</text>
</comment>
<comment type="similarity">
    <text evidence="6">Belongs to the methyltransferase superfamily. TrmY family.</text>
</comment>
<evidence type="ECO:0000256" key="4">
    <source>
        <dbReference type="ARBA" id="ARBA00022691"/>
    </source>
</evidence>
<comment type="caution">
    <text evidence="7">The sequence shown here is derived from an EMBL/GenBank/DDBJ whole genome shotgun (WGS) entry which is preliminary data.</text>
</comment>
<dbReference type="CDD" id="cd18087">
    <property type="entry name" value="TrmY-like"/>
    <property type="match status" value="1"/>
</dbReference>
<dbReference type="InterPro" id="IPR007158">
    <property type="entry name" value="TrmY"/>
</dbReference>
<evidence type="ECO:0000256" key="6">
    <source>
        <dbReference type="HAMAP-Rule" id="MF_00587"/>
    </source>
</evidence>